<evidence type="ECO:0008006" key="4">
    <source>
        <dbReference type="Google" id="ProtNLM"/>
    </source>
</evidence>
<dbReference type="AlphaFoldDB" id="A0A4S2H3E1"/>
<name>A0A4S2H3E1_9PROT</name>
<feature type="transmembrane region" description="Helical" evidence="1">
    <location>
        <begin position="15"/>
        <end position="36"/>
    </location>
</feature>
<dbReference type="RefSeq" id="WP_135994585.1">
    <property type="nucleotide sequence ID" value="NZ_CP071057.1"/>
</dbReference>
<accession>A0A4S2H3E1</accession>
<reference evidence="2 3" key="1">
    <citation type="journal article" date="2017" name="Int. J. Syst. Evol. Microbiol.">
        <title>Marinicauda algicola sp. nov., isolated from a marine red alga Rhodosorus marinus.</title>
        <authorList>
            <person name="Jeong S.E."/>
            <person name="Jeon S.H."/>
            <person name="Chun B.H."/>
            <person name="Kim D.W."/>
            <person name="Jeon C.O."/>
        </authorList>
    </citation>
    <scope>NUCLEOTIDE SEQUENCE [LARGE SCALE GENOMIC DNA]</scope>
    <source>
        <strain evidence="2 3">JCM 31718</strain>
    </source>
</reference>
<keyword evidence="1" id="KW-1133">Transmembrane helix</keyword>
<keyword evidence="1" id="KW-0812">Transmembrane</keyword>
<feature type="transmembrane region" description="Helical" evidence="1">
    <location>
        <begin position="89"/>
        <end position="109"/>
    </location>
</feature>
<dbReference type="SUPFAM" id="SSF48452">
    <property type="entry name" value="TPR-like"/>
    <property type="match status" value="1"/>
</dbReference>
<feature type="transmembrane region" description="Helical" evidence="1">
    <location>
        <begin position="48"/>
        <end position="68"/>
    </location>
</feature>
<evidence type="ECO:0000313" key="3">
    <source>
        <dbReference type="Proteomes" id="UP000308054"/>
    </source>
</evidence>
<protein>
    <recommendedName>
        <fullName evidence="4">Tetratricopeptide repeat protein</fullName>
    </recommendedName>
</protein>
<dbReference type="OrthoDB" id="54411at2"/>
<evidence type="ECO:0000313" key="2">
    <source>
        <dbReference type="EMBL" id="TGY90086.1"/>
    </source>
</evidence>
<comment type="caution">
    <text evidence="2">The sequence shown here is derived from an EMBL/GenBank/DDBJ whole genome shotgun (WGS) entry which is preliminary data.</text>
</comment>
<dbReference type="Gene3D" id="1.25.40.10">
    <property type="entry name" value="Tetratricopeptide repeat domain"/>
    <property type="match status" value="1"/>
</dbReference>
<dbReference type="InterPro" id="IPR011990">
    <property type="entry name" value="TPR-like_helical_dom_sf"/>
</dbReference>
<organism evidence="2 3">
    <name type="scientific">Marinicauda algicola</name>
    <dbReference type="NCBI Taxonomy" id="2029849"/>
    <lineage>
        <taxon>Bacteria</taxon>
        <taxon>Pseudomonadati</taxon>
        <taxon>Pseudomonadota</taxon>
        <taxon>Alphaproteobacteria</taxon>
        <taxon>Maricaulales</taxon>
        <taxon>Maricaulaceae</taxon>
        <taxon>Marinicauda</taxon>
    </lineage>
</organism>
<proteinExistence type="predicted"/>
<keyword evidence="3" id="KW-1185">Reference proteome</keyword>
<gene>
    <name evidence="2" type="ORF">E5163_02865</name>
</gene>
<dbReference type="Proteomes" id="UP000308054">
    <property type="component" value="Unassembled WGS sequence"/>
</dbReference>
<sequence length="611" mass="66850">MSAEGFVSELIRRNVVRVAGVYGVVGWLLAQLSAFFENAFSLPSWFDGLIAGLLILAFPIALLLAWAADLSPQGLRRAPLAEPLWTRRALWPEFTILAALAVLIGVTAAPRTASPPSGEAIALSDPRGPTEKSIAVLPFSDFSEADDGWFADGLTEEILNSLARTPDLLVASRTSSFAYKDSAENLPAIASSLGVAHVLEGSVRRAGDRLRITAQLIRASDGFHLWSETYDRPVADVIDIQEDIAIEIASALETAMNPEALGAMVSSGTRSVAAYEAFLEGQALYARAMVTLSDEDWSRAREAFVRSARLDPQFAAAHFEAGLSWANTVNPAASSGDDRVDALTALDEASRYFEAAITLSDDPVRTLRYRAERASLLGALREAAGELEAYLERIPNDIQARFDLVELYQYLGAPAEAQVHLEQMEARAQPTGEHLNLLIQGYQWSSETPRAAELARRALTDGSRNAGLLYQAHRSLLWAGDIEGAGQVFERYIRLPDVQDDWTRFIPEMRQACAEGDRARAERAAAELAAIGETSGLWHAYSLLRRDDEIFALLQDLDRTAPPFPLIGFLIYPHFDPEPYPGLQALIERERIDPPRGEPIPFACPPAEIAQ</sequence>
<evidence type="ECO:0000256" key="1">
    <source>
        <dbReference type="SAM" id="Phobius"/>
    </source>
</evidence>
<keyword evidence="1" id="KW-0472">Membrane</keyword>
<dbReference type="EMBL" id="SRXW01000001">
    <property type="protein sequence ID" value="TGY90086.1"/>
    <property type="molecule type" value="Genomic_DNA"/>
</dbReference>